<dbReference type="SUPFAM" id="SSF55874">
    <property type="entry name" value="ATPase domain of HSP90 chaperone/DNA topoisomerase II/histidine kinase"/>
    <property type="match status" value="1"/>
</dbReference>
<name>A0A4R2M8D3_RUBGE</name>
<accession>A0A4R2M8D3</accession>
<evidence type="ECO:0000256" key="3">
    <source>
        <dbReference type="ARBA" id="ARBA00022553"/>
    </source>
</evidence>
<dbReference type="PANTHER" id="PTHR43547:SF2">
    <property type="entry name" value="HYBRID SIGNAL TRANSDUCTION HISTIDINE KINASE C"/>
    <property type="match status" value="1"/>
</dbReference>
<protein>
    <recommendedName>
        <fullName evidence="2">histidine kinase</fullName>
        <ecNumber evidence="2">2.7.13.3</ecNumber>
    </recommendedName>
</protein>
<dbReference type="InterPro" id="IPR036097">
    <property type="entry name" value="HisK_dim/P_sf"/>
</dbReference>
<evidence type="ECO:0000313" key="8">
    <source>
        <dbReference type="EMBL" id="TCP03569.1"/>
    </source>
</evidence>
<dbReference type="CDD" id="cd01007">
    <property type="entry name" value="PBP2_BvgS_HisK_like"/>
    <property type="match status" value="1"/>
</dbReference>
<dbReference type="PRINTS" id="PR00344">
    <property type="entry name" value="BCTRLSENSOR"/>
</dbReference>
<dbReference type="PROSITE" id="PS50109">
    <property type="entry name" value="HIS_KIN"/>
    <property type="match status" value="1"/>
</dbReference>
<dbReference type="InterPro" id="IPR001638">
    <property type="entry name" value="Solute-binding_3/MltF_N"/>
</dbReference>
<dbReference type="Proteomes" id="UP000295106">
    <property type="component" value="Unassembled WGS sequence"/>
</dbReference>
<dbReference type="Pfam" id="PF02518">
    <property type="entry name" value="HATPase_c"/>
    <property type="match status" value="1"/>
</dbReference>
<dbReference type="InterPro" id="IPR036890">
    <property type="entry name" value="HATPase_C_sf"/>
</dbReference>
<dbReference type="GeneID" id="99685556"/>
<comment type="caution">
    <text evidence="8">The sequence shown here is derived from an EMBL/GenBank/DDBJ whole genome shotgun (WGS) entry which is preliminary data.</text>
</comment>
<dbReference type="AlphaFoldDB" id="A0A4R2M8D3"/>
<evidence type="ECO:0000259" key="6">
    <source>
        <dbReference type="PROSITE" id="PS50109"/>
    </source>
</evidence>
<feature type="signal peptide" evidence="5">
    <location>
        <begin position="1"/>
        <end position="29"/>
    </location>
</feature>
<dbReference type="SUPFAM" id="SSF52172">
    <property type="entry name" value="CheY-like"/>
    <property type="match status" value="1"/>
</dbReference>
<keyword evidence="8" id="KW-0808">Transferase</keyword>
<dbReference type="GO" id="GO:0000155">
    <property type="term" value="F:phosphorelay sensor kinase activity"/>
    <property type="evidence" value="ECO:0007669"/>
    <property type="project" value="InterPro"/>
</dbReference>
<dbReference type="InterPro" id="IPR004358">
    <property type="entry name" value="Sig_transdc_His_kin-like_C"/>
</dbReference>
<dbReference type="RefSeq" id="WP_242478644.1">
    <property type="nucleotide sequence ID" value="NZ_CP181386.1"/>
</dbReference>
<dbReference type="Gene3D" id="1.10.287.130">
    <property type="match status" value="1"/>
</dbReference>
<feature type="domain" description="Response regulatory" evidence="7">
    <location>
        <begin position="784"/>
        <end position="911"/>
    </location>
</feature>
<proteinExistence type="predicted"/>
<comment type="catalytic activity">
    <reaction evidence="1">
        <text>ATP + protein L-histidine = ADP + protein N-phospho-L-histidine.</text>
        <dbReference type="EC" id="2.7.13.3"/>
    </reaction>
</comment>
<sequence length="917" mass="98750">MRGWRSWAGWALAASLVLCTALGPARASAAGDAVQAGDVVTVGLLERFPPFHEWRAGQSEPTGMDVELLAELSRQTGLRFRYERFVEYPALLKALADGRIRLATAIAQTPGRALTLRFTRPYASVQQAFVGPAAITSVPATPDLSGRRLAVTRGYVAESIAAERFPAAARPAYATVQDALAAVQRGDADFVFEALPTLRTLLAERPDAGLAVLRSYGFPEGHLRLAADLHDAALVRQLDATIAALDPAFIKALRDKWLPATAPPVPAPADALAVAPLRVGYLPGDLPFSAEVRPGVADGLGIRMMNEVARRAGVPVASFTPMDLASGLQALADGRLDVMLGLTDVAERRARMSFVGPYRANPLVLISRRQFSVWDLQQLSGQRLAMIRGYFGTPYIRAAYPTVDVVECTNFDECLLMVEQGRAEASLYGLQGAYARLGPRAGSTLHITGTVAGLYDEHNLGVSLARATLAPRLRDALNAVLAEDMPRIEREWAEAEQQDRVDWARVRLSAYAAAAALAALALAWWWHSRTLRREIERTRRARQESEQYLAFLAHEVRNSLQSVSGAVALLRGSSPGPAEQPLLDVLGRSSRATLGLLNALLDRHRLHEGQLALELRPESLERCLREAADEARPMAQAKGLALAFVRVTPLDGWWRLDALRLQQVLRNLLVNAVKHTGAGQVRLSAALEPSERGERWRRLVVAVADTGSGLDGAAREHVFERFHTAGGDRPGSGLGLALSRDLVRAFGGTIELHSGAGGGATFTLAFDIEAADAPAPVQPGQLERVLIVEDSQVYGLLLHQAFENRGVAVVLVETLEAARAALVASVAGAGETTPALDLVLCDRFVGDGDAGELLRFMREAVRPGVRLPPVICMSAEVEPGTRERLLAEGACEVLLKESDVKAFVQRVTARVAAPPVA</sequence>
<evidence type="ECO:0000256" key="5">
    <source>
        <dbReference type="SAM" id="SignalP"/>
    </source>
</evidence>
<feature type="domain" description="Histidine kinase" evidence="6">
    <location>
        <begin position="551"/>
        <end position="770"/>
    </location>
</feature>
<dbReference type="InterPro" id="IPR005467">
    <property type="entry name" value="His_kinase_dom"/>
</dbReference>
<dbReference type="CDD" id="cd00156">
    <property type="entry name" value="REC"/>
    <property type="match status" value="1"/>
</dbReference>
<gene>
    <name evidence="8" type="ORF">EV684_104292</name>
</gene>
<evidence type="ECO:0000259" key="7">
    <source>
        <dbReference type="PROSITE" id="PS50110"/>
    </source>
</evidence>
<dbReference type="Gene3D" id="3.40.50.2300">
    <property type="match status" value="1"/>
</dbReference>
<dbReference type="Gene3D" id="3.30.565.10">
    <property type="entry name" value="Histidine kinase-like ATPase, C-terminal domain"/>
    <property type="match status" value="1"/>
</dbReference>
<dbReference type="Gene3D" id="3.40.190.10">
    <property type="entry name" value="Periplasmic binding protein-like II"/>
    <property type="match status" value="4"/>
</dbReference>
<keyword evidence="3 4" id="KW-0597">Phosphoprotein</keyword>
<dbReference type="Pfam" id="PF00497">
    <property type="entry name" value="SBP_bac_3"/>
    <property type="match status" value="2"/>
</dbReference>
<evidence type="ECO:0000256" key="2">
    <source>
        <dbReference type="ARBA" id="ARBA00012438"/>
    </source>
</evidence>
<dbReference type="PROSITE" id="PS50110">
    <property type="entry name" value="RESPONSE_REGULATORY"/>
    <property type="match status" value="1"/>
</dbReference>
<feature type="chain" id="PRO_5020933797" description="histidine kinase" evidence="5">
    <location>
        <begin position="30"/>
        <end position="917"/>
    </location>
</feature>
<dbReference type="EMBL" id="SLXD01000004">
    <property type="protein sequence ID" value="TCP03569.1"/>
    <property type="molecule type" value="Genomic_DNA"/>
</dbReference>
<dbReference type="SUPFAM" id="SSF47384">
    <property type="entry name" value="Homodimeric domain of signal transducing histidine kinase"/>
    <property type="match status" value="1"/>
</dbReference>
<evidence type="ECO:0000256" key="4">
    <source>
        <dbReference type="PROSITE-ProRule" id="PRU00169"/>
    </source>
</evidence>
<dbReference type="InterPro" id="IPR003594">
    <property type="entry name" value="HATPase_dom"/>
</dbReference>
<dbReference type="InterPro" id="IPR003661">
    <property type="entry name" value="HisK_dim/P_dom"/>
</dbReference>
<keyword evidence="5" id="KW-0732">Signal</keyword>
<dbReference type="SMART" id="SM00387">
    <property type="entry name" value="HATPase_c"/>
    <property type="match status" value="1"/>
</dbReference>
<organism evidence="8 9">
    <name type="scientific">Rubrivivax gelatinosus</name>
    <name type="common">Rhodocyclus gelatinosus</name>
    <name type="synonym">Rhodopseudomonas gelatinosa</name>
    <dbReference type="NCBI Taxonomy" id="28068"/>
    <lineage>
        <taxon>Bacteria</taxon>
        <taxon>Pseudomonadati</taxon>
        <taxon>Pseudomonadota</taxon>
        <taxon>Betaproteobacteria</taxon>
        <taxon>Burkholderiales</taxon>
        <taxon>Sphaerotilaceae</taxon>
        <taxon>Rubrivivax</taxon>
    </lineage>
</organism>
<dbReference type="SMART" id="SM00062">
    <property type="entry name" value="PBPb"/>
    <property type="match status" value="2"/>
</dbReference>
<reference evidence="8 9" key="1">
    <citation type="submission" date="2019-03" db="EMBL/GenBank/DDBJ databases">
        <title>Genomic Encyclopedia of Type Strains, Phase IV (KMG-IV): sequencing the most valuable type-strain genomes for metagenomic binning, comparative biology and taxonomic classification.</title>
        <authorList>
            <person name="Goeker M."/>
        </authorList>
    </citation>
    <scope>NUCLEOTIDE SEQUENCE [LARGE SCALE GENOMIC DNA]</scope>
    <source>
        <strain evidence="8 9">DSM 1709</strain>
    </source>
</reference>
<dbReference type="SMART" id="SM00448">
    <property type="entry name" value="REC"/>
    <property type="match status" value="1"/>
</dbReference>
<feature type="modified residue" description="4-aspartylphosphate" evidence="4">
    <location>
        <position position="842"/>
    </location>
</feature>
<keyword evidence="8" id="KW-0418">Kinase</keyword>
<dbReference type="Pfam" id="PF00512">
    <property type="entry name" value="HisKA"/>
    <property type="match status" value="1"/>
</dbReference>
<evidence type="ECO:0000313" key="9">
    <source>
        <dbReference type="Proteomes" id="UP000295106"/>
    </source>
</evidence>
<dbReference type="InterPro" id="IPR011006">
    <property type="entry name" value="CheY-like_superfamily"/>
</dbReference>
<dbReference type="SMART" id="SM00388">
    <property type="entry name" value="HisKA"/>
    <property type="match status" value="1"/>
</dbReference>
<dbReference type="CDD" id="cd00082">
    <property type="entry name" value="HisKA"/>
    <property type="match status" value="1"/>
</dbReference>
<dbReference type="InterPro" id="IPR001789">
    <property type="entry name" value="Sig_transdc_resp-reg_receiver"/>
</dbReference>
<dbReference type="PANTHER" id="PTHR43547">
    <property type="entry name" value="TWO-COMPONENT HISTIDINE KINASE"/>
    <property type="match status" value="1"/>
</dbReference>
<dbReference type="EC" id="2.7.13.3" evidence="2"/>
<dbReference type="SUPFAM" id="SSF53850">
    <property type="entry name" value="Periplasmic binding protein-like II"/>
    <property type="match status" value="2"/>
</dbReference>
<evidence type="ECO:0000256" key="1">
    <source>
        <dbReference type="ARBA" id="ARBA00000085"/>
    </source>
</evidence>